<dbReference type="Proteomes" id="UP000266841">
    <property type="component" value="Unassembled WGS sequence"/>
</dbReference>
<evidence type="ECO:0000313" key="3">
    <source>
        <dbReference type="Proteomes" id="UP000266841"/>
    </source>
</evidence>
<feature type="non-terminal residue" evidence="2">
    <location>
        <position position="1"/>
    </location>
</feature>
<gene>
    <name evidence="2" type="ORF">THAOC_18436</name>
</gene>
<name>K0S772_THAOC</name>
<proteinExistence type="predicted"/>
<accession>K0S772</accession>
<evidence type="ECO:0000256" key="1">
    <source>
        <dbReference type="SAM" id="MobiDB-lite"/>
    </source>
</evidence>
<feature type="region of interest" description="Disordered" evidence="1">
    <location>
        <begin position="1"/>
        <end position="45"/>
    </location>
</feature>
<comment type="caution">
    <text evidence="2">The sequence shown here is derived from an EMBL/GenBank/DDBJ whole genome shotgun (WGS) entry which is preliminary data.</text>
</comment>
<protein>
    <submittedName>
        <fullName evidence="2">Uncharacterized protein</fullName>
    </submittedName>
</protein>
<feature type="region of interest" description="Disordered" evidence="1">
    <location>
        <begin position="201"/>
        <end position="406"/>
    </location>
</feature>
<feature type="compositionally biased region" description="Basic and acidic residues" evidence="1">
    <location>
        <begin position="352"/>
        <end position="400"/>
    </location>
</feature>
<dbReference type="EMBL" id="AGNL01020379">
    <property type="protein sequence ID" value="EJK61125.1"/>
    <property type="molecule type" value="Genomic_DNA"/>
</dbReference>
<dbReference type="AlphaFoldDB" id="K0S772"/>
<organism evidence="2 3">
    <name type="scientific">Thalassiosira oceanica</name>
    <name type="common">Marine diatom</name>
    <dbReference type="NCBI Taxonomy" id="159749"/>
    <lineage>
        <taxon>Eukaryota</taxon>
        <taxon>Sar</taxon>
        <taxon>Stramenopiles</taxon>
        <taxon>Ochrophyta</taxon>
        <taxon>Bacillariophyta</taxon>
        <taxon>Coscinodiscophyceae</taxon>
        <taxon>Thalassiosirophycidae</taxon>
        <taxon>Thalassiosirales</taxon>
        <taxon>Thalassiosiraceae</taxon>
        <taxon>Thalassiosira</taxon>
    </lineage>
</organism>
<evidence type="ECO:0000313" key="2">
    <source>
        <dbReference type="EMBL" id="EJK61125.1"/>
    </source>
</evidence>
<sequence length="406" mass="44699">DRRGQARDAVREKIDGHGKVRAGGSEPMRGSGAPAKLQTADGKPRVDENGMITPPHNPDHDGHRVYCMVPFIWNQPIHAAIMETWGKRCDEIYFLTDSIVGGELRGDVIGEGDADFKPYWEYPPNTFPDNVVFVNMTRTLTRLNHPNVFALRNEKSLPPHLGEDVAFLGMGRGEPPRPRRVVLQGRLRHVLLPRERQVLRAHPAALGSPRRVPLLRPQDQPQGPGARADDRGRHGVLVQGDAAGHRAGLPRHAQGERRGRAGEVRGPRAGDRGGEHEPVPREEPERDGRAGARRGAQGVHHHSQVQGRADLEQDRAGRVVVLEGQAEGGGGDGGHDRRAPDRPSQVQAAGRDTGHEHAVLRSEREGEQEPGESRPEVETIRRQGAEGHGRRPRVKSREDNIEGMII</sequence>
<reference evidence="2 3" key="1">
    <citation type="journal article" date="2012" name="Genome Biol.">
        <title>Genome and low-iron response of an oceanic diatom adapted to chronic iron limitation.</title>
        <authorList>
            <person name="Lommer M."/>
            <person name="Specht M."/>
            <person name="Roy A.S."/>
            <person name="Kraemer L."/>
            <person name="Andreson R."/>
            <person name="Gutowska M.A."/>
            <person name="Wolf J."/>
            <person name="Bergner S.V."/>
            <person name="Schilhabel M.B."/>
            <person name="Klostermeier U.C."/>
            <person name="Beiko R.G."/>
            <person name="Rosenstiel P."/>
            <person name="Hippler M."/>
            <person name="Laroche J."/>
        </authorList>
    </citation>
    <scope>NUCLEOTIDE SEQUENCE [LARGE SCALE GENOMIC DNA]</scope>
    <source>
        <strain evidence="2 3">CCMP1005</strain>
    </source>
</reference>
<dbReference type="OrthoDB" id="414175at2759"/>
<keyword evidence="3" id="KW-1185">Reference proteome</keyword>
<feature type="compositionally biased region" description="Basic and acidic residues" evidence="1">
    <location>
        <begin position="1"/>
        <end position="18"/>
    </location>
</feature>
<feature type="compositionally biased region" description="Basic and acidic residues" evidence="1">
    <location>
        <begin position="253"/>
        <end position="290"/>
    </location>
</feature>